<evidence type="ECO:0008006" key="3">
    <source>
        <dbReference type="Google" id="ProtNLM"/>
    </source>
</evidence>
<dbReference type="InterPro" id="IPR021338">
    <property type="entry name" value="DUF2953"/>
</dbReference>
<reference evidence="1 2" key="1">
    <citation type="submission" date="2015-01" db="EMBL/GenBank/DDBJ databases">
        <title>Paenibacillus swuensis/DY6/whole genome sequencing.</title>
        <authorList>
            <person name="Kim M.K."/>
            <person name="Srinivasan S."/>
            <person name="Lee J.-J."/>
        </authorList>
    </citation>
    <scope>NUCLEOTIDE SEQUENCE [LARGE SCALE GENOMIC DNA]</scope>
    <source>
        <strain evidence="1 2">DY6</strain>
    </source>
</reference>
<evidence type="ECO:0000313" key="1">
    <source>
        <dbReference type="EMBL" id="ANE48009.1"/>
    </source>
</evidence>
<dbReference type="STRING" id="1178515.SY83_18845"/>
<proteinExistence type="predicted"/>
<sequence length="225" mass="25831">MTLLIILSIVALLFVIVLMSSVHIHLRVSRILNDDRIVADARALFGLITYRYEVKNMDFKGFKKGIQVKQEQQNPLKKGKESGGKVDKDLVKKYYDKFKIMLQHITDLFGLGRKILARVRVTEFRWRTTVGLGDAVETAMTTGLVWALKGTLSGFALKYVRLIKRPELSVWPVYNKPHFTSELECRAQVRIGVMMYYGVILLTRITKERKAKQGQPGWEDRVSEA</sequence>
<gene>
    <name evidence="1" type="ORF">SY83_18845</name>
</gene>
<dbReference type="Proteomes" id="UP000076927">
    <property type="component" value="Chromosome"/>
</dbReference>
<dbReference type="PATRIC" id="fig|1178515.4.peg.3806"/>
<dbReference type="OrthoDB" id="1683589at2"/>
<dbReference type="AlphaFoldDB" id="A0A172TLR2"/>
<keyword evidence="2" id="KW-1185">Reference proteome</keyword>
<accession>A0A172TLR2</accession>
<dbReference type="Pfam" id="PF11167">
    <property type="entry name" value="DUF2953"/>
    <property type="match status" value="1"/>
</dbReference>
<organism evidence="1 2">
    <name type="scientific">Paenibacillus swuensis</name>
    <dbReference type="NCBI Taxonomy" id="1178515"/>
    <lineage>
        <taxon>Bacteria</taxon>
        <taxon>Bacillati</taxon>
        <taxon>Bacillota</taxon>
        <taxon>Bacilli</taxon>
        <taxon>Bacillales</taxon>
        <taxon>Paenibacillaceae</taxon>
        <taxon>Paenibacillus</taxon>
    </lineage>
</organism>
<dbReference type="RefSeq" id="WP_068609312.1">
    <property type="nucleotide sequence ID" value="NZ_CP011388.1"/>
</dbReference>
<protein>
    <recommendedName>
        <fullName evidence="3">DUF2953 domain-containing protein</fullName>
    </recommendedName>
</protein>
<evidence type="ECO:0000313" key="2">
    <source>
        <dbReference type="Proteomes" id="UP000076927"/>
    </source>
</evidence>
<dbReference type="EMBL" id="CP011388">
    <property type="protein sequence ID" value="ANE48009.1"/>
    <property type="molecule type" value="Genomic_DNA"/>
</dbReference>
<name>A0A172TLR2_9BACL</name>
<dbReference type="KEGG" id="pswu:SY83_18845"/>